<keyword evidence="2" id="KW-1185">Reference proteome</keyword>
<dbReference type="EMBL" id="KC662249">
    <property type="protein sequence ID" value="AGM15331.1"/>
    <property type="molecule type" value="Genomic_DNA"/>
</dbReference>
<gene>
    <name evidence="1" type="ORF">PGCG_00019</name>
</gene>
<evidence type="ECO:0000313" key="1">
    <source>
        <dbReference type="EMBL" id="AGM15331.1"/>
    </source>
</evidence>
<accession>A0AC59EWK0</accession>
<protein>
    <submittedName>
        <fullName evidence="1">Uncharacterized protein</fullName>
    </submittedName>
</protein>
<dbReference type="Proteomes" id="UP000204225">
    <property type="component" value="Segment"/>
</dbReference>
<proteinExistence type="predicted"/>
<organism evidence="1 2">
    <name type="scientific">Phaeocystis globosa virus PgV-16T</name>
    <dbReference type="NCBI Taxonomy" id="3071227"/>
    <lineage>
        <taxon>Viruses</taxon>
        <taxon>Varidnaviria</taxon>
        <taxon>Bamfordvirae</taxon>
        <taxon>Nucleocytoviricota</taxon>
        <taxon>Megaviricetes</taxon>
        <taxon>Imitervirales</taxon>
        <taxon>Mesomimiviridae</taxon>
        <taxon>Tethysvirus</taxon>
        <taxon>Tethysvirus hollandense</taxon>
    </lineage>
</organism>
<name>A0AC59EWK0_9VIRU</name>
<evidence type="ECO:0000313" key="2">
    <source>
        <dbReference type="Proteomes" id="UP000204225"/>
    </source>
</evidence>
<reference evidence="1 2" key="1">
    <citation type="journal article" date="2013" name="Proc. Natl. Acad. Sci. U.S.A.">
        <title>Genome of Phaeocystis globosa virus PgV-16T highlights the common ancestry of the largest known DNA viruses infecting eukaryotes.</title>
        <authorList>
            <person name="Santini S."/>
            <person name="Jeudy S."/>
            <person name="Bartoli J."/>
            <person name="Poirot O."/>
            <person name="Lescot M."/>
            <person name="Abergel C."/>
            <person name="Barbe V."/>
            <person name="Wommack K.E."/>
            <person name="Noordeloos A.A."/>
            <person name="Brussaard C.P."/>
            <person name="Claverie J.M."/>
        </authorList>
    </citation>
    <scope>NUCLEOTIDE SEQUENCE [LARGE SCALE GENOMIC DNA]</scope>
    <source>
        <strain evidence="1 2">16T</strain>
    </source>
</reference>
<sequence length="419" mass="48481">MIIMSLPPCRFDLMAKYLYVKSEDKKLQTNFFKHLYHKHLITFNGCMELPDTTIGEESIAKTNITVFMDTFNNLIANIKQNGYDERFPVPIGNNGVIINGAHRLVTSYYYDVIPKTVSMNETGNTGYNYNFFLNRESKPKLEEHYADAMALEYIKHNPSVRTMIIYPSAYNMDIIKKIIEIINSYGYIYYHKFVMLTTKGVNNLIKEQYRGEDWIGGLFPKGWSPGGKASRCVINNPVNPVLYISICMNDVNKCIELKEICRAQYNLGKHSLHMSDYTSDTFRISSALLNKNSIHFLNNGTNDISDETKKLLQLYFKQDITEDYCLTSSLILEMYGLRKANDIDYLHKDDNKLDGFGLHSSEWLTHYGSGKDDIIYDPNNHFYFNGLKFASIEVVKKMKQNRKEKKDVDDLQLISNLKI</sequence>